<gene>
    <name evidence="1" type="ORF">WKI67_27505</name>
</gene>
<accession>A0ACC6Q094</accession>
<proteinExistence type="predicted"/>
<dbReference type="EMBL" id="JBBKAJ010000022">
    <property type="protein sequence ID" value="MEJ8637117.1"/>
    <property type="molecule type" value="Genomic_DNA"/>
</dbReference>
<organism evidence="1 2">
    <name type="scientific">Streptomyces achmelvichensis</name>
    <dbReference type="NCBI Taxonomy" id="3134111"/>
    <lineage>
        <taxon>Bacteria</taxon>
        <taxon>Bacillati</taxon>
        <taxon>Actinomycetota</taxon>
        <taxon>Actinomycetes</taxon>
        <taxon>Kitasatosporales</taxon>
        <taxon>Streptomycetaceae</taxon>
        <taxon>Streptomyces</taxon>
    </lineage>
</organism>
<sequence length="157" mass="15982">MRSPGTAIGAVVARWRGGRGEAPVVARWRGGRGQAPVVARLRGDRGQAAIEFTGTVPVILATLVLLWQAALLGYTFSLAGNAADAAARAGAVDGDCSAAGTEDLPGAWQGGASVNCGEAGDLVTATVVLDVPVLFPGSVNFPFRFDAHASAAREDRP</sequence>
<dbReference type="Proteomes" id="UP001377168">
    <property type="component" value="Unassembled WGS sequence"/>
</dbReference>
<protein>
    <submittedName>
        <fullName evidence="1">TadE/TadG family type IV pilus assembly protein</fullName>
    </submittedName>
</protein>
<evidence type="ECO:0000313" key="1">
    <source>
        <dbReference type="EMBL" id="MEJ8637117.1"/>
    </source>
</evidence>
<comment type="caution">
    <text evidence="1">The sequence shown here is derived from an EMBL/GenBank/DDBJ whole genome shotgun (WGS) entry which is preliminary data.</text>
</comment>
<evidence type="ECO:0000313" key="2">
    <source>
        <dbReference type="Proteomes" id="UP001377168"/>
    </source>
</evidence>
<reference evidence="1" key="1">
    <citation type="submission" date="2024-03" db="EMBL/GenBank/DDBJ databases">
        <title>Novel Streptomyces species of biotechnological and ecological value are a feature of Machair soil.</title>
        <authorList>
            <person name="Prole J.R."/>
            <person name="Goodfellow M."/>
            <person name="Allenby N."/>
            <person name="Ward A.C."/>
        </authorList>
    </citation>
    <scope>NUCLEOTIDE SEQUENCE</scope>
    <source>
        <strain evidence="1">MS2.AVA.5</strain>
    </source>
</reference>
<name>A0ACC6Q094_9ACTN</name>
<keyword evidence="2" id="KW-1185">Reference proteome</keyword>